<keyword evidence="5" id="KW-0677">Repeat</keyword>
<accession>A0AAW1IPM4</accession>
<feature type="domain" description="U-box" evidence="8">
    <location>
        <begin position="73"/>
        <end position="147"/>
    </location>
</feature>
<dbReference type="GO" id="GO:0061630">
    <property type="term" value="F:ubiquitin protein ligase activity"/>
    <property type="evidence" value="ECO:0007669"/>
    <property type="project" value="UniProtKB-EC"/>
</dbReference>
<gene>
    <name evidence="9" type="ORF">RND81_09G236900</name>
</gene>
<dbReference type="EMBL" id="JBDFQZ010000009">
    <property type="protein sequence ID" value="KAK9692034.1"/>
    <property type="molecule type" value="Genomic_DNA"/>
</dbReference>
<dbReference type="SMART" id="SM00185">
    <property type="entry name" value="ARM"/>
    <property type="match status" value="2"/>
</dbReference>
<evidence type="ECO:0000256" key="7">
    <source>
        <dbReference type="SAM" id="Coils"/>
    </source>
</evidence>
<dbReference type="CDD" id="cd16664">
    <property type="entry name" value="RING-Ubox_PUB"/>
    <property type="match status" value="1"/>
</dbReference>
<protein>
    <recommendedName>
        <fullName evidence="3">RING-type E3 ubiquitin transferase</fullName>
        <ecNumber evidence="3">2.3.2.27</ecNumber>
    </recommendedName>
</protein>
<evidence type="ECO:0000256" key="3">
    <source>
        <dbReference type="ARBA" id="ARBA00012483"/>
    </source>
</evidence>
<dbReference type="InterPro" id="IPR003613">
    <property type="entry name" value="Ubox_domain"/>
</dbReference>
<dbReference type="InterPro" id="IPR000225">
    <property type="entry name" value="Armadillo"/>
</dbReference>
<evidence type="ECO:0000256" key="4">
    <source>
        <dbReference type="ARBA" id="ARBA00022679"/>
    </source>
</evidence>
<dbReference type="FunFam" id="3.30.40.10:FF:000114">
    <property type="entry name" value="RING-type E3 ubiquitin transferase"/>
    <property type="match status" value="1"/>
</dbReference>
<evidence type="ECO:0000256" key="2">
    <source>
        <dbReference type="ARBA" id="ARBA00004906"/>
    </source>
</evidence>
<dbReference type="SMART" id="SM00504">
    <property type="entry name" value="Ubox"/>
    <property type="match status" value="1"/>
</dbReference>
<dbReference type="PROSITE" id="PS51698">
    <property type="entry name" value="U_BOX"/>
    <property type="match status" value="1"/>
</dbReference>
<dbReference type="Proteomes" id="UP001443914">
    <property type="component" value="Unassembled WGS sequence"/>
</dbReference>
<keyword evidence="7" id="KW-0175">Coiled coil</keyword>
<dbReference type="Gene3D" id="1.25.10.10">
    <property type="entry name" value="Leucine-rich Repeat Variant"/>
    <property type="match status" value="1"/>
</dbReference>
<evidence type="ECO:0000256" key="5">
    <source>
        <dbReference type="ARBA" id="ARBA00022737"/>
    </source>
</evidence>
<name>A0AAW1IPM4_SAPOF</name>
<dbReference type="Pfam" id="PF04564">
    <property type="entry name" value="U-box"/>
    <property type="match status" value="1"/>
</dbReference>
<keyword evidence="6" id="KW-0833">Ubl conjugation pathway</keyword>
<dbReference type="SUPFAM" id="SSF57850">
    <property type="entry name" value="RING/U-box"/>
    <property type="match status" value="1"/>
</dbReference>
<dbReference type="InterPro" id="IPR016024">
    <property type="entry name" value="ARM-type_fold"/>
</dbReference>
<comment type="pathway">
    <text evidence="2">Protein modification; protein ubiquitination.</text>
</comment>
<dbReference type="Gene3D" id="3.30.40.10">
    <property type="entry name" value="Zinc/RING finger domain, C3HC4 (zinc finger)"/>
    <property type="match status" value="1"/>
</dbReference>
<evidence type="ECO:0000259" key="8">
    <source>
        <dbReference type="PROSITE" id="PS51698"/>
    </source>
</evidence>
<dbReference type="GO" id="GO:0016567">
    <property type="term" value="P:protein ubiquitination"/>
    <property type="evidence" value="ECO:0007669"/>
    <property type="project" value="InterPro"/>
</dbReference>
<comment type="caution">
    <text evidence="9">The sequence shown here is derived from an EMBL/GenBank/DDBJ whole genome shotgun (WGS) entry which is preliminary data.</text>
</comment>
<dbReference type="PANTHER" id="PTHR23315:SF253">
    <property type="entry name" value="U-BOX DOMAIN-CONTAINING PROTEIN 9"/>
    <property type="match status" value="1"/>
</dbReference>
<evidence type="ECO:0000313" key="10">
    <source>
        <dbReference type="Proteomes" id="UP001443914"/>
    </source>
</evidence>
<comment type="catalytic activity">
    <reaction evidence="1">
        <text>S-ubiquitinyl-[E2 ubiquitin-conjugating enzyme]-L-cysteine + [acceptor protein]-L-lysine = [E2 ubiquitin-conjugating enzyme]-L-cysteine + N(6)-ubiquitinyl-[acceptor protein]-L-lysine.</text>
        <dbReference type="EC" id="2.3.2.27"/>
    </reaction>
</comment>
<dbReference type="EC" id="2.3.2.27" evidence="3"/>
<evidence type="ECO:0000256" key="1">
    <source>
        <dbReference type="ARBA" id="ARBA00000900"/>
    </source>
</evidence>
<proteinExistence type="predicted"/>
<dbReference type="PANTHER" id="PTHR23315">
    <property type="entry name" value="U BOX DOMAIN-CONTAINING"/>
    <property type="match status" value="1"/>
</dbReference>
<reference evidence="9" key="1">
    <citation type="submission" date="2024-03" db="EMBL/GenBank/DDBJ databases">
        <title>WGS assembly of Saponaria officinalis var. Norfolk2.</title>
        <authorList>
            <person name="Jenkins J."/>
            <person name="Shu S."/>
            <person name="Grimwood J."/>
            <person name="Barry K."/>
            <person name="Goodstein D."/>
            <person name="Schmutz J."/>
            <person name="Leebens-Mack J."/>
            <person name="Osbourn A."/>
        </authorList>
    </citation>
    <scope>NUCLEOTIDE SEQUENCE [LARGE SCALE GENOMIC DNA]</scope>
    <source>
        <strain evidence="9">JIC</strain>
    </source>
</reference>
<dbReference type="InterPro" id="IPR013083">
    <property type="entry name" value="Znf_RING/FYVE/PHD"/>
</dbReference>
<keyword evidence="4" id="KW-0808">Transferase</keyword>
<dbReference type="SUPFAM" id="SSF48371">
    <property type="entry name" value="ARM repeat"/>
    <property type="match status" value="1"/>
</dbReference>
<evidence type="ECO:0000256" key="6">
    <source>
        <dbReference type="ARBA" id="ARBA00022786"/>
    </source>
</evidence>
<organism evidence="9 10">
    <name type="scientific">Saponaria officinalis</name>
    <name type="common">Common soapwort</name>
    <name type="synonym">Lychnis saponaria</name>
    <dbReference type="NCBI Taxonomy" id="3572"/>
    <lineage>
        <taxon>Eukaryota</taxon>
        <taxon>Viridiplantae</taxon>
        <taxon>Streptophyta</taxon>
        <taxon>Embryophyta</taxon>
        <taxon>Tracheophyta</taxon>
        <taxon>Spermatophyta</taxon>
        <taxon>Magnoliopsida</taxon>
        <taxon>eudicotyledons</taxon>
        <taxon>Gunneridae</taxon>
        <taxon>Pentapetalae</taxon>
        <taxon>Caryophyllales</taxon>
        <taxon>Caryophyllaceae</taxon>
        <taxon>Caryophylleae</taxon>
        <taxon>Saponaria</taxon>
    </lineage>
</organism>
<feature type="coiled-coil region" evidence="7">
    <location>
        <begin position="5"/>
        <end position="32"/>
    </location>
</feature>
<dbReference type="AlphaFoldDB" id="A0AAW1IPM4"/>
<sequence>MSSSNVDDKQKVEQLKKEIQTLSQKIIQQNNDSKDSDYGFITINKAIKALNQLKDLNFKKKKPLISSNFDNFDVPDEFICPISKEIMNDPVILASGQTYDRPFIQKWITEVHNTCPQTRQVLTHTVLTPNHLIRELIQQWCKDHGIQLPLPVTHVTEQIEIVPDPDRDRLNVTEQIEIVPNPDRDRLNELLDKLSSTLPDQKQAAKDIRLFTKSTPSAQSSFIDCTDGIQKLISPILPLGKLDNHLDLQEDLVTCVLNVSIPEGNKKIIAEHPLVVPLLVESLKRGTLETRCNAAAALFTLSALESNKELIGDAYALTPLIDLLKEDNLSAMADAANAIFNLCKLPKNRGRAVNGGAVRVILRKIKDGFLVGTMLSILALLATHESGTAQLVDPELRAVKCLLSIIKESTKERDKENCIDIVYSMCRKNRDVLREVEHEEKARLTISKLADEGSSRAKKIADRLLDKFFRDAMAGKRTYKS</sequence>
<keyword evidence="10" id="KW-1185">Reference proteome</keyword>
<dbReference type="InterPro" id="IPR011989">
    <property type="entry name" value="ARM-like"/>
</dbReference>
<dbReference type="InterPro" id="IPR045210">
    <property type="entry name" value="RING-Ubox_PUB"/>
</dbReference>
<evidence type="ECO:0000313" key="9">
    <source>
        <dbReference type="EMBL" id="KAK9692034.1"/>
    </source>
</evidence>